<dbReference type="PANTHER" id="PTHR10624:SF9">
    <property type="entry name" value="LY6_PLAUR DOMAIN-CONTAINING PROTEIN 5"/>
    <property type="match status" value="1"/>
</dbReference>
<keyword evidence="6" id="KW-0325">Glycoprotein</keyword>
<keyword evidence="11" id="KW-1185">Reference proteome</keyword>
<dbReference type="RefSeq" id="XP_025072263.1">
    <property type="nucleotide sequence ID" value="XM_025216478.1"/>
</dbReference>
<evidence type="ECO:0000313" key="11">
    <source>
        <dbReference type="Proteomes" id="UP000189705"/>
    </source>
</evidence>
<feature type="domain" description="UPAR/Ly6" evidence="10">
    <location>
        <begin position="155"/>
        <end position="235"/>
    </location>
</feature>
<evidence type="ECO:0000259" key="10">
    <source>
        <dbReference type="Pfam" id="PF00021"/>
    </source>
</evidence>
<dbReference type="InterPro" id="IPR045860">
    <property type="entry name" value="Snake_toxin-like_sf"/>
</dbReference>
<dbReference type="GeneID" id="102371936"/>
<dbReference type="Proteomes" id="UP000189705">
    <property type="component" value="Unplaced"/>
</dbReference>
<gene>
    <name evidence="12" type="primary">LOC102371936</name>
</gene>
<evidence type="ECO:0000256" key="5">
    <source>
        <dbReference type="ARBA" id="ARBA00023136"/>
    </source>
</evidence>
<evidence type="ECO:0000313" key="12">
    <source>
        <dbReference type="RefSeq" id="XP_025072263.1"/>
    </source>
</evidence>
<dbReference type="PANTHER" id="PTHR10624">
    <property type="entry name" value="UROKINASE PLASMINOGEN ACTIVATOR SURFACE RECEPTOR-RELATED"/>
    <property type="match status" value="1"/>
</dbReference>
<feature type="compositionally biased region" description="Polar residues" evidence="8">
    <location>
        <begin position="322"/>
        <end position="331"/>
    </location>
</feature>
<feature type="non-terminal residue" evidence="12">
    <location>
        <position position="355"/>
    </location>
</feature>
<feature type="chain" id="PRO_5018251423" evidence="9">
    <location>
        <begin position="35"/>
        <end position="355"/>
    </location>
</feature>
<keyword evidence="5" id="KW-0472">Membrane</keyword>
<proteinExistence type="predicted"/>
<keyword evidence="4 9" id="KW-0732">Signal</keyword>
<evidence type="ECO:0000256" key="1">
    <source>
        <dbReference type="ARBA" id="ARBA00004609"/>
    </source>
</evidence>
<keyword evidence="3" id="KW-0336">GPI-anchor</keyword>
<evidence type="ECO:0000256" key="2">
    <source>
        <dbReference type="ARBA" id="ARBA00022475"/>
    </source>
</evidence>
<feature type="region of interest" description="Disordered" evidence="8">
    <location>
        <begin position="251"/>
        <end position="355"/>
    </location>
</feature>
<dbReference type="AlphaFoldDB" id="A0A3Q0HP34"/>
<evidence type="ECO:0000256" key="3">
    <source>
        <dbReference type="ARBA" id="ARBA00022622"/>
    </source>
</evidence>
<reference evidence="12" key="1">
    <citation type="submission" date="2025-08" db="UniProtKB">
        <authorList>
            <consortium name="RefSeq"/>
        </authorList>
    </citation>
    <scope>IDENTIFICATION</scope>
</reference>
<dbReference type="Pfam" id="PF00021">
    <property type="entry name" value="UPAR_LY6"/>
    <property type="match status" value="2"/>
</dbReference>
<dbReference type="KEGG" id="asn:102371936"/>
<dbReference type="InParanoid" id="A0A3Q0HP34"/>
<comment type="subcellular location">
    <subcellularLocation>
        <location evidence="1">Cell membrane</location>
        <topology evidence="1">Lipid-anchor</topology>
        <topology evidence="1">GPI-anchor</topology>
    </subcellularLocation>
</comment>
<organism evidence="11 12">
    <name type="scientific">Alligator sinensis</name>
    <name type="common">Chinese alligator</name>
    <dbReference type="NCBI Taxonomy" id="38654"/>
    <lineage>
        <taxon>Eukaryota</taxon>
        <taxon>Metazoa</taxon>
        <taxon>Chordata</taxon>
        <taxon>Craniata</taxon>
        <taxon>Vertebrata</taxon>
        <taxon>Euteleostomi</taxon>
        <taxon>Archelosauria</taxon>
        <taxon>Archosauria</taxon>
        <taxon>Crocodylia</taxon>
        <taxon>Alligatoridae</taxon>
        <taxon>Alligatorinae</taxon>
        <taxon>Alligator</taxon>
    </lineage>
</organism>
<feature type="domain" description="UPAR/Ly6" evidence="10">
    <location>
        <begin position="62"/>
        <end position="129"/>
    </location>
</feature>
<dbReference type="GO" id="GO:0030154">
    <property type="term" value="P:cell differentiation"/>
    <property type="evidence" value="ECO:0007669"/>
    <property type="project" value="UniProtKB-ARBA"/>
</dbReference>
<accession>A0A3Q0HP34</accession>
<evidence type="ECO:0000256" key="9">
    <source>
        <dbReference type="SAM" id="SignalP"/>
    </source>
</evidence>
<dbReference type="InterPro" id="IPR016054">
    <property type="entry name" value="LY6_UPA_recep-like"/>
</dbReference>
<evidence type="ECO:0000256" key="4">
    <source>
        <dbReference type="ARBA" id="ARBA00022729"/>
    </source>
</evidence>
<dbReference type="SUPFAM" id="SSF57302">
    <property type="entry name" value="Snake toxin-like"/>
    <property type="match status" value="1"/>
</dbReference>
<feature type="signal peptide" evidence="9">
    <location>
        <begin position="1"/>
        <end position="34"/>
    </location>
</feature>
<name>A0A3Q0HP34_ALLSI</name>
<evidence type="ECO:0000256" key="8">
    <source>
        <dbReference type="SAM" id="MobiDB-lite"/>
    </source>
</evidence>
<keyword evidence="7" id="KW-0449">Lipoprotein</keyword>
<feature type="compositionally biased region" description="Basic and acidic residues" evidence="8">
    <location>
        <begin position="307"/>
        <end position="316"/>
    </location>
</feature>
<sequence>MRMQHQGLALMMVAGTWMAALLGALAVLAPGSQALTCHQASSVLFYGPRGHVLDATVTPKTNQSCPPHTPACLAASATLRTGAMWVMATFWGCSEGVPGTTPPPGATLPPGATPLQRYVRLCSSDLCNDDLYKEPVPLDDPIFLGPNEGPAPHDATQCLSGLSPKPEPGVLERVTCPGEAQCYHGNGTIVAGELSVPLFVWSCQPQPCATAPIRRRVGPLLFTQEGACCSGSFCTGTAAAQQSHVTKEAMGSEGTPASVSASLAPKGGNRTTGWVTMATPVPREGDRKGNPGRVTTATPGPSNAKDLFMKPKDVGPTRKGVPQTSTFNFRSTRPARHPGDLGKQQGIPTKGPHAA</sequence>
<dbReference type="GO" id="GO:0098552">
    <property type="term" value="C:side of membrane"/>
    <property type="evidence" value="ECO:0007669"/>
    <property type="project" value="UniProtKB-KW"/>
</dbReference>
<evidence type="ECO:0000256" key="7">
    <source>
        <dbReference type="ARBA" id="ARBA00023288"/>
    </source>
</evidence>
<dbReference type="GO" id="GO:0005886">
    <property type="term" value="C:plasma membrane"/>
    <property type="evidence" value="ECO:0007669"/>
    <property type="project" value="UniProtKB-SubCell"/>
</dbReference>
<evidence type="ECO:0000256" key="6">
    <source>
        <dbReference type="ARBA" id="ARBA00023180"/>
    </source>
</evidence>
<protein>
    <submittedName>
        <fullName evidence="12">Ly6/PLAUR domain-containing protein 5-like</fullName>
    </submittedName>
</protein>
<keyword evidence="2" id="KW-1003">Cell membrane</keyword>